<dbReference type="SUPFAM" id="SSF52540">
    <property type="entry name" value="P-loop containing nucleoside triphosphate hydrolases"/>
    <property type="match status" value="2"/>
</dbReference>
<dbReference type="Pfam" id="PF00664">
    <property type="entry name" value="ABC_membrane"/>
    <property type="match status" value="2"/>
</dbReference>
<dbReference type="PROSITE" id="PS50893">
    <property type="entry name" value="ABC_TRANSPORTER_2"/>
    <property type="match status" value="2"/>
</dbReference>
<keyword evidence="10 12" id="KW-0472">Membrane</keyword>
<reference evidence="15 16" key="1">
    <citation type="submission" date="2017-06" db="EMBL/GenBank/DDBJ databases">
        <title>Comparative genomic analysis of Ambrosia Fusariam Clade fungi.</title>
        <authorList>
            <person name="Stajich J.E."/>
            <person name="Carrillo J."/>
            <person name="Kijimoto T."/>
            <person name="Eskalen A."/>
            <person name="O'Donnell K."/>
            <person name="Kasson M."/>
        </authorList>
    </citation>
    <scope>NUCLEOTIDE SEQUENCE [LARGE SCALE GENOMIC DNA]</scope>
    <source>
        <strain evidence="15 16">NRRL62579</strain>
    </source>
</reference>
<keyword evidence="8" id="KW-0067">ATP-binding</keyword>
<feature type="domain" description="ABC transmembrane type-1" evidence="14">
    <location>
        <begin position="259"/>
        <end position="540"/>
    </location>
</feature>
<gene>
    <name evidence="15" type="ORF">CEP52_015285</name>
</gene>
<feature type="transmembrane region" description="Helical" evidence="12">
    <location>
        <begin position="484"/>
        <end position="506"/>
    </location>
</feature>
<dbReference type="GO" id="GO:0005886">
    <property type="term" value="C:plasma membrane"/>
    <property type="evidence" value="ECO:0007669"/>
    <property type="project" value="UniProtKB-SubCell"/>
</dbReference>
<dbReference type="FunFam" id="1.20.1560.10:FF:000013">
    <property type="entry name" value="ABC transporter C family member 2"/>
    <property type="match status" value="1"/>
</dbReference>
<keyword evidence="9 12" id="KW-1133">Transmembrane helix</keyword>
<evidence type="ECO:0000259" key="14">
    <source>
        <dbReference type="PROSITE" id="PS50929"/>
    </source>
</evidence>
<feature type="transmembrane region" description="Helical" evidence="12">
    <location>
        <begin position="915"/>
        <end position="940"/>
    </location>
</feature>
<dbReference type="PROSITE" id="PS50929">
    <property type="entry name" value="ABC_TM1F"/>
    <property type="match status" value="2"/>
</dbReference>
<protein>
    <recommendedName>
        <fullName evidence="17">ABC transporter</fullName>
    </recommendedName>
</protein>
<accession>A0A428SEN4</accession>
<dbReference type="GO" id="GO:0140359">
    <property type="term" value="F:ABC-type transporter activity"/>
    <property type="evidence" value="ECO:0007669"/>
    <property type="project" value="InterPro"/>
</dbReference>
<dbReference type="Pfam" id="PF00005">
    <property type="entry name" value="ABC_tran"/>
    <property type="match status" value="2"/>
</dbReference>
<dbReference type="SUPFAM" id="SSF90123">
    <property type="entry name" value="ABC transporter transmembrane region"/>
    <property type="match status" value="2"/>
</dbReference>
<feature type="domain" description="ABC transporter" evidence="13">
    <location>
        <begin position="1198"/>
        <end position="1430"/>
    </location>
</feature>
<evidence type="ECO:0000256" key="9">
    <source>
        <dbReference type="ARBA" id="ARBA00022989"/>
    </source>
</evidence>
<dbReference type="FunFam" id="3.40.50.300:FF:002145">
    <property type="entry name" value="ABC transporter (MsbA subfamily)"/>
    <property type="match status" value="1"/>
</dbReference>
<name>A0A428SEN4_9HYPO</name>
<sequence length="1440" mass="157258">MADSKTTIPLGAALRVSLTLGSTLTLLALFWAQLARSRQQSPKQSTYTSSHVFFNTLSFVATVLAIGSHFWEALTASTSSQLLEGVSCTAAWSVVLLARLAYFASPVYRRPLHILANSLSFALFVVNTIPTIIYPLVIIPPAGKRPVLDTPLLCNLSSTLLASVILPVFTPAHSVLPDGGSSLHPSLACSPIVRWWSYGWVTPFVASAYKKGGQLDADHLPELTVTADPLSLSTKFVEARRKSDSTRQALWSTFKDRLLTMALLMVFCGFSEFLGAIGLRSLLTSLEGNAPDGSFRPWFSALLFGASPVIRGLFMQTFEFFSTDTICRLKGMVICVIHKKILKQRDGGRIDVGQVTNHVAADIDKISILRYTIMAGFMVPVEVAVASVILYQTLGWSSLPGLALIVITRIPISWYVNRYQGRAQSRVMEAIEARVRRVSEVIDGLQTIKMLGQSLAFTLWIGEKRKAELRAIWKKLVIATASETLSSAFVLIPLILSLCIYTLIAGHSLSPAVVFTVVSVFNTLKGMMSLAVIGVSTHAQAMVSVDRVVQFLDQDVDSLLEQDDTAFTTPYSDESRGHEAIELGARSASVAVKLPDNSLRTILHGVSFQVPRGGLTVITGKTGSGKSTLIKALLGEAPVISGEASLRSNGPETISSASQAPWLRNSTIRDNILFGAPFVSKRYNEVARAVALHVDFRLLPDGDQTIVGEAGSSLSGGQKARVALARAVYANTDIVVLDDVLSALDATTSSHIIDECIFGPLIEGRTTILVSDKAEICRRADQVVELIDGEARVSVQQRDTTTPKLGATEAPTIRQVELFPETDSTIQTIGETRISRPPTGENSSRTQSEKVLDGLIGKSTIFKYLGMFGSPTFLALLCVLILSGQAADTLSSLWLTKWSASYSFDQERKTDRTSVFFASVYSLMGLSQLALACVSTLLFYRGAIRASRKLHYRMLVSVFGATFPWITSTPAGQILNRFSSDVFSLDNTVNELLKQVVENSLSIGFRLAAVSSMLPLFLLPALIFLCMAWLTGRVYLYGSTAAKRLYAASLSPVLSELTDAVSGGEIIRAYNRETMFRHLFLESLEKYLRGWETVSGTQRWLAVRMDVFAGLIQASTAILAITSPTANPAVVGFSMTSASALCTALLYLVYLSSVLEIEMNCFQRIEEYTHRIPQEPKNELEGGDEGLRDQKWPTRGELEIVNLTAGYSPENSVLTDIDVQVHPGQRIAIVGRSGSGKSSLAATILGLTSKTDGRVLIDGVNIDSVGVEELRRGICFIPQNPMLFTGPLRFNLDFTGTVTDKKLRQILSDVMGDTESVAKWSLDRQIERDGANLSQGERQLIAIARALATSARIVIIDEATASLDAESESRMQKLLAERFSDKVVMAIAHRLATIVDFDQVYVLDQGRIVERGVPRLLLESRQGQFWKLWQSMDQQKRRGA</sequence>
<evidence type="ECO:0000256" key="2">
    <source>
        <dbReference type="ARBA" id="ARBA00009726"/>
    </source>
</evidence>
<evidence type="ECO:0000256" key="3">
    <source>
        <dbReference type="ARBA" id="ARBA00022448"/>
    </source>
</evidence>
<evidence type="ECO:0000256" key="4">
    <source>
        <dbReference type="ARBA" id="ARBA00022475"/>
    </source>
</evidence>
<dbReference type="SMART" id="SM00382">
    <property type="entry name" value="AAA"/>
    <property type="match status" value="2"/>
</dbReference>
<dbReference type="PANTHER" id="PTHR24223">
    <property type="entry name" value="ATP-BINDING CASSETTE SUB-FAMILY C"/>
    <property type="match status" value="1"/>
</dbReference>
<feature type="domain" description="ABC transporter" evidence="13">
    <location>
        <begin position="585"/>
        <end position="813"/>
    </location>
</feature>
<dbReference type="CDD" id="cd18604">
    <property type="entry name" value="ABC_6TM_VMR1_D2_like"/>
    <property type="match status" value="1"/>
</dbReference>
<keyword evidence="7" id="KW-0547">Nucleotide-binding</keyword>
<dbReference type="EMBL" id="NKCK01000264">
    <property type="protein sequence ID" value="RSL88230.1"/>
    <property type="molecule type" value="Genomic_DNA"/>
</dbReference>
<dbReference type="InterPro" id="IPR017871">
    <property type="entry name" value="ABC_transporter-like_CS"/>
</dbReference>
<dbReference type="InterPro" id="IPR011527">
    <property type="entry name" value="ABC1_TM_dom"/>
</dbReference>
<evidence type="ECO:0000313" key="16">
    <source>
        <dbReference type="Proteomes" id="UP000287144"/>
    </source>
</evidence>
<evidence type="ECO:0000256" key="10">
    <source>
        <dbReference type="ARBA" id="ARBA00023136"/>
    </source>
</evidence>
<evidence type="ECO:0000256" key="8">
    <source>
        <dbReference type="ARBA" id="ARBA00022840"/>
    </source>
</evidence>
<proteinExistence type="inferred from homology"/>
<feature type="transmembrane region" description="Helical" evidence="12">
    <location>
        <begin position="1016"/>
        <end position="1036"/>
    </location>
</feature>
<dbReference type="PANTHER" id="PTHR24223:SF464">
    <property type="entry name" value="ABC-TYPE TRANSPORTER CICA"/>
    <property type="match status" value="1"/>
</dbReference>
<dbReference type="InterPro" id="IPR050173">
    <property type="entry name" value="ABC_transporter_C-like"/>
</dbReference>
<feature type="transmembrane region" description="Helical" evidence="12">
    <location>
        <begin position="52"/>
        <end position="71"/>
    </location>
</feature>
<feature type="transmembrane region" description="Helical" evidence="12">
    <location>
        <begin position="873"/>
        <end position="895"/>
    </location>
</feature>
<feature type="transmembrane region" description="Helical" evidence="12">
    <location>
        <begin position="150"/>
        <end position="169"/>
    </location>
</feature>
<feature type="transmembrane region" description="Helical" evidence="12">
    <location>
        <begin position="258"/>
        <end position="283"/>
    </location>
</feature>
<feature type="transmembrane region" description="Helical" evidence="12">
    <location>
        <begin position="83"/>
        <end position="102"/>
    </location>
</feature>
<feature type="transmembrane region" description="Helical" evidence="12">
    <location>
        <begin position="114"/>
        <end position="138"/>
    </location>
</feature>
<keyword evidence="6" id="KW-0677">Repeat</keyword>
<keyword evidence="5 12" id="KW-0812">Transmembrane</keyword>
<dbReference type="InterPro" id="IPR027417">
    <property type="entry name" value="P-loop_NTPase"/>
</dbReference>
<comment type="caution">
    <text evidence="15">The sequence shown here is derived from an EMBL/GenBank/DDBJ whole genome shotgun (WGS) entry which is preliminary data.</text>
</comment>
<keyword evidence="11" id="KW-0325">Glycoprotein</keyword>
<dbReference type="GO" id="GO:0005524">
    <property type="term" value="F:ATP binding"/>
    <property type="evidence" value="ECO:0007669"/>
    <property type="project" value="UniProtKB-KW"/>
</dbReference>
<dbReference type="STRING" id="1325735.A0A428SEN4"/>
<dbReference type="GO" id="GO:0005737">
    <property type="term" value="C:cytoplasm"/>
    <property type="evidence" value="ECO:0007669"/>
    <property type="project" value="UniProtKB-ARBA"/>
</dbReference>
<comment type="similarity">
    <text evidence="2">Belongs to the ABC transporter superfamily. ABCC family. Conjugate transporter (TC 3.A.1.208) subfamily.</text>
</comment>
<keyword evidence="4" id="KW-1003">Cell membrane</keyword>
<feature type="transmembrane region" description="Helical" evidence="12">
    <location>
        <begin position="371"/>
        <end position="391"/>
    </location>
</feature>
<dbReference type="Proteomes" id="UP000287144">
    <property type="component" value="Unassembled WGS sequence"/>
</dbReference>
<dbReference type="Gene3D" id="1.20.1560.10">
    <property type="entry name" value="ABC transporter type 1, transmembrane domain"/>
    <property type="match status" value="2"/>
</dbReference>
<feature type="transmembrane region" description="Helical" evidence="12">
    <location>
        <begin position="1129"/>
        <end position="1150"/>
    </location>
</feature>
<evidence type="ECO:0000259" key="13">
    <source>
        <dbReference type="PROSITE" id="PS50893"/>
    </source>
</evidence>
<evidence type="ECO:0000256" key="11">
    <source>
        <dbReference type="ARBA" id="ARBA00023180"/>
    </source>
</evidence>
<dbReference type="PROSITE" id="PS00211">
    <property type="entry name" value="ABC_TRANSPORTER_1"/>
    <property type="match status" value="2"/>
</dbReference>
<feature type="transmembrane region" description="Helical" evidence="12">
    <location>
        <begin position="397"/>
        <end position="416"/>
    </location>
</feature>
<keyword evidence="16" id="KW-1185">Reference proteome</keyword>
<dbReference type="CDD" id="cd18596">
    <property type="entry name" value="ABC_6TM_VMR1_D1_like"/>
    <property type="match status" value="1"/>
</dbReference>
<feature type="transmembrane region" description="Helical" evidence="12">
    <location>
        <begin position="952"/>
        <end position="975"/>
    </location>
</feature>
<evidence type="ECO:0000256" key="12">
    <source>
        <dbReference type="SAM" id="Phobius"/>
    </source>
</evidence>
<dbReference type="CDD" id="cd03250">
    <property type="entry name" value="ABCC_MRP_domain1"/>
    <property type="match status" value="1"/>
</dbReference>
<dbReference type="InterPro" id="IPR003593">
    <property type="entry name" value="AAA+_ATPase"/>
</dbReference>
<feature type="transmembrane region" description="Helical" evidence="12">
    <location>
        <begin position="512"/>
        <end position="535"/>
    </location>
</feature>
<keyword evidence="3" id="KW-0813">Transport</keyword>
<feature type="domain" description="ABC transmembrane type-1" evidence="14">
    <location>
        <begin position="875"/>
        <end position="1156"/>
    </location>
</feature>
<evidence type="ECO:0000256" key="1">
    <source>
        <dbReference type="ARBA" id="ARBA00004651"/>
    </source>
</evidence>
<dbReference type="InterPro" id="IPR003439">
    <property type="entry name" value="ABC_transporter-like_ATP-bd"/>
</dbReference>
<evidence type="ECO:0000256" key="6">
    <source>
        <dbReference type="ARBA" id="ARBA00022737"/>
    </source>
</evidence>
<feature type="transmembrane region" description="Helical" evidence="12">
    <location>
        <begin position="1105"/>
        <end position="1123"/>
    </location>
</feature>
<organism evidence="15 16">
    <name type="scientific">Fusarium oligoseptatum</name>
    <dbReference type="NCBI Taxonomy" id="2604345"/>
    <lineage>
        <taxon>Eukaryota</taxon>
        <taxon>Fungi</taxon>
        <taxon>Dikarya</taxon>
        <taxon>Ascomycota</taxon>
        <taxon>Pezizomycotina</taxon>
        <taxon>Sordariomycetes</taxon>
        <taxon>Hypocreomycetidae</taxon>
        <taxon>Hypocreales</taxon>
        <taxon>Nectriaceae</taxon>
        <taxon>Fusarium</taxon>
        <taxon>Fusarium solani species complex</taxon>
    </lineage>
</organism>
<comment type="subcellular location">
    <subcellularLocation>
        <location evidence="1">Cell membrane</location>
        <topology evidence="1">Multi-pass membrane protein</topology>
    </subcellularLocation>
</comment>
<feature type="transmembrane region" description="Helical" evidence="12">
    <location>
        <begin position="295"/>
        <end position="314"/>
    </location>
</feature>
<feature type="transmembrane region" description="Helical" evidence="12">
    <location>
        <begin position="12"/>
        <end position="32"/>
    </location>
</feature>
<dbReference type="InterPro" id="IPR036640">
    <property type="entry name" value="ABC1_TM_sf"/>
</dbReference>
<evidence type="ECO:0008006" key="17">
    <source>
        <dbReference type="Google" id="ProtNLM"/>
    </source>
</evidence>
<evidence type="ECO:0000313" key="15">
    <source>
        <dbReference type="EMBL" id="RSL88230.1"/>
    </source>
</evidence>
<evidence type="ECO:0000256" key="7">
    <source>
        <dbReference type="ARBA" id="ARBA00022741"/>
    </source>
</evidence>
<dbReference type="GO" id="GO:0016887">
    <property type="term" value="F:ATP hydrolysis activity"/>
    <property type="evidence" value="ECO:0007669"/>
    <property type="project" value="InterPro"/>
</dbReference>
<evidence type="ECO:0000256" key="5">
    <source>
        <dbReference type="ARBA" id="ARBA00022692"/>
    </source>
</evidence>
<dbReference type="Gene3D" id="3.40.50.300">
    <property type="entry name" value="P-loop containing nucleotide triphosphate hydrolases"/>
    <property type="match status" value="2"/>
</dbReference>